<evidence type="ECO:0000256" key="1">
    <source>
        <dbReference type="SAM" id="MobiDB-lite"/>
    </source>
</evidence>
<name>A0A109B970_HYPSL</name>
<gene>
    <name evidence="2" type="ORF">APY04_3281</name>
</gene>
<dbReference type="STRING" id="121290.APY04_3281"/>
<feature type="compositionally biased region" description="Low complexity" evidence="1">
    <location>
        <begin position="75"/>
        <end position="88"/>
    </location>
</feature>
<evidence type="ECO:0000313" key="2">
    <source>
        <dbReference type="EMBL" id="KWT64389.1"/>
    </source>
</evidence>
<keyword evidence="3" id="KW-1185">Reference proteome</keyword>
<reference evidence="2 3" key="1">
    <citation type="submission" date="2015-10" db="EMBL/GenBank/DDBJ databases">
        <title>Transcriptomic analysis of a linuron degrading triple-species bacterial consortium.</title>
        <authorList>
            <person name="Albers P."/>
        </authorList>
    </citation>
    <scope>NUCLEOTIDE SEQUENCE [LARGE SCALE GENOMIC DNA]</scope>
    <source>
        <strain evidence="2 3">WDL6</strain>
    </source>
</reference>
<dbReference type="EMBL" id="LMTR01000092">
    <property type="protein sequence ID" value="KWT64389.1"/>
    <property type="molecule type" value="Genomic_DNA"/>
</dbReference>
<accession>A0A109B970</accession>
<feature type="region of interest" description="Disordered" evidence="1">
    <location>
        <begin position="75"/>
        <end position="107"/>
    </location>
</feature>
<proteinExistence type="predicted"/>
<sequence>MAVTMELQRLAARQGRPGRLRWRQSLPAVVDFPAALHSRAEARHPAPDPATALLFPQPGATAWAAPDPAPTLWQQQSARADQAASRHLAAAEEARRVAAGGQAQRSP</sequence>
<organism evidence="2 3">
    <name type="scientific">Hyphomicrobium sulfonivorans</name>
    <dbReference type="NCBI Taxonomy" id="121290"/>
    <lineage>
        <taxon>Bacteria</taxon>
        <taxon>Pseudomonadati</taxon>
        <taxon>Pseudomonadota</taxon>
        <taxon>Alphaproteobacteria</taxon>
        <taxon>Hyphomicrobiales</taxon>
        <taxon>Hyphomicrobiaceae</taxon>
        <taxon>Hyphomicrobium</taxon>
    </lineage>
</organism>
<protein>
    <submittedName>
        <fullName evidence="2">Uncharacterized protein</fullName>
    </submittedName>
</protein>
<comment type="caution">
    <text evidence="2">The sequence shown here is derived from an EMBL/GenBank/DDBJ whole genome shotgun (WGS) entry which is preliminary data.</text>
</comment>
<evidence type="ECO:0000313" key="3">
    <source>
        <dbReference type="Proteomes" id="UP000059074"/>
    </source>
</evidence>
<dbReference type="AlphaFoldDB" id="A0A109B970"/>
<dbReference type="Proteomes" id="UP000059074">
    <property type="component" value="Unassembled WGS sequence"/>
</dbReference>
<feature type="compositionally biased region" description="Low complexity" evidence="1">
    <location>
        <begin position="97"/>
        <end position="107"/>
    </location>
</feature>